<evidence type="ECO:0000259" key="19">
    <source>
        <dbReference type="PROSITE" id="PS50835"/>
    </source>
</evidence>
<dbReference type="PROSITE" id="PS00109">
    <property type="entry name" value="PROTEIN_KINASE_TYR"/>
    <property type="match status" value="1"/>
</dbReference>
<feature type="compositionally biased region" description="Polar residues" evidence="16">
    <location>
        <begin position="642"/>
        <end position="656"/>
    </location>
</feature>
<feature type="compositionally biased region" description="Pro residues" evidence="16">
    <location>
        <begin position="671"/>
        <end position="685"/>
    </location>
</feature>
<dbReference type="Pfam" id="PF07679">
    <property type="entry name" value="I-set"/>
    <property type="match status" value="1"/>
</dbReference>
<dbReference type="InterPro" id="IPR036790">
    <property type="entry name" value="Frizzled_dom_sf"/>
</dbReference>
<evidence type="ECO:0000256" key="9">
    <source>
        <dbReference type="ARBA" id="ARBA00023136"/>
    </source>
</evidence>
<dbReference type="PROSITE" id="PS50011">
    <property type="entry name" value="PROTEIN_KINASE_DOM"/>
    <property type="match status" value="1"/>
</dbReference>
<evidence type="ECO:0000256" key="1">
    <source>
        <dbReference type="ARBA" id="ARBA00004167"/>
    </source>
</evidence>
<dbReference type="InterPro" id="IPR003599">
    <property type="entry name" value="Ig_sub"/>
</dbReference>
<keyword evidence="4" id="KW-0812">Transmembrane</keyword>
<comment type="subcellular location">
    <subcellularLocation>
        <location evidence="2">Endomembrane system</location>
    </subcellularLocation>
    <subcellularLocation>
        <location evidence="1">Membrane</location>
        <topology evidence="1">Single-pass membrane protein</topology>
    </subcellularLocation>
</comment>
<dbReference type="InterPro" id="IPR003598">
    <property type="entry name" value="Ig_sub2"/>
</dbReference>
<reference evidence="20" key="1">
    <citation type="submission" date="2019-03" db="EMBL/GenBank/DDBJ databases">
        <title>Improved annotation for the trematode Fasciola hepatica.</title>
        <authorList>
            <person name="Choi Y.-J."/>
            <person name="Martin J."/>
            <person name="Mitreva M."/>
        </authorList>
    </citation>
    <scope>NUCLEOTIDE SEQUENCE [LARGE SCALE GENOMIC DNA]</scope>
</reference>
<dbReference type="InterPro" id="IPR007110">
    <property type="entry name" value="Ig-like_dom"/>
</dbReference>
<evidence type="ECO:0000313" key="20">
    <source>
        <dbReference type="EMBL" id="THD28036.1"/>
    </source>
</evidence>
<feature type="region of interest" description="Disordered" evidence="16">
    <location>
        <begin position="525"/>
        <end position="579"/>
    </location>
</feature>
<dbReference type="FunFam" id="1.10.510.10:FF:001512">
    <property type="entry name" value="Receptor tyrosine-protein kinase erbB-2"/>
    <property type="match status" value="1"/>
</dbReference>
<dbReference type="Gene3D" id="2.60.40.10">
    <property type="entry name" value="Immunoglobulins"/>
    <property type="match status" value="1"/>
</dbReference>
<dbReference type="InterPro" id="IPR013783">
    <property type="entry name" value="Ig-like_fold"/>
</dbReference>
<dbReference type="SMART" id="SM00409">
    <property type="entry name" value="IG"/>
    <property type="match status" value="1"/>
</dbReference>
<dbReference type="GO" id="GO:0012505">
    <property type="term" value="C:endomembrane system"/>
    <property type="evidence" value="ECO:0007669"/>
    <property type="project" value="UniProtKB-SubCell"/>
</dbReference>
<evidence type="ECO:0000256" key="12">
    <source>
        <dbReference type="ARBA" id="ARBA00023170"/>
    </source>
</evidence>
<dbReference type="InterPro" id="IPR011009">
    <property type="entry name" value="Kinase-like_dom_sf"/>
</dbReference>
<evidence type="ECO:0000256" key="14">
    <source>
        <dbReference type="ARBA" id="ARBA00023319"/>
    </source>
</evidence>
<dbReference type="AlphaFoldDB" id="A0A4E0RIW1"/>
<feature type="compositionally biased region" description="Polar residues" evidence="16">
    <location>
        <begin position="602"/>
        <end position="632"/>
    </location>
</feature>
<dbReference type="PRINTS" id="PR00109">
    <property type="entry name" value="TYRKINASE"/>
</dbReference>
<feature type="region of interest" description="Disordered" evidence="16">
    <location>
        <begin position="436"/>
        <end position="460"/>
    </location>
</feature>
<proteinExistence type="predicted"/>
<evidence type="ECO:0000256" key="8">
    <source>
        <dbReference type="ARBA" id="ARBA00022989"/>
    </source>
</evidence>
<name>A0A4E0RIW1_FASHE</name>
<dbReference type="GO" id="GO:0007169">
    <property type="term" value="P:cell surface receptor protein tyrosine kinase signaling pathway"/>
    <property type="evidence" value="ECO:0007669"/>
    <property type="project" value="TreeGrafter"/>
</dbReference>
<dbReference type="GO" id="GO:0017147">
    <property type="term" value="F:Wnt-protein binding"/>
    <property type="evidence" value="ECO:0007669"/>
    <property type="project" value="TreeGrafter"/>
</dbReference>
<evidence type="ECO:0000259" key="18">
    <source>
        <dbReference type="PROSITE" id="PS50038"/>
    </source>
</evidence>
<organism evidence="20 21">
    <name type="scientific">Fasciola hepatica</name>
    <name type="common">Liver fluke</name>
    <dbReference type="NCBI Taxonomy" id="6192"/>
    <lineage>
        <taxon>Eukaryota</taxon>
        <taxon>Metazoa</taxon>
        <taxon>Spiralia</taxon>
        <taxon>Lophotrochozoa</taxon>
        <taxon>Platyhelminthes</taxon>
        <taxon>Trematoda</taxon>
        <taxon>Digenea</taxon>
        <taxon>Plagiorchiida</taxon>
        <taxon>Echinostomata</taxon>
        <taxon>Echinostomatoidea</taxon>
        <taxon>Fasciolidae</taxon>
        <taxon>Fasciola</taxon>
    </lineage>
</organism>
<keyword evidence="12 20" id="KW-0675">Receptor</keyword>
<keyword evidence="7" id="KW-0067">ATP-binding</keyword>
<dbReference type="PROSITE" id="PS50835">
    <property type="entry name" value="IG_LIKE"/>
    <property type="match status" value="1"/>
</dbReference>
<dbReference type="GO" id="GO:0005524">
    <property type="term" value="F:ATP binding"/>
    <property type="evidence" value="ECO:0007669"/>
    <property type="project" value="UniProtKB-KW"/>
</dbReference>
<dbReference type="InterPro" id="IPR013098">
    <property type="entry name" value="Ig_I-set"/>
</dbReference>
<dbReference type="InterPro" id="IPR000719">
    <property type="entry name" value="Prot_kinase_dom"/>
</dbReference>
<evidence type="ECO:0000256" key="6">
    <source>
        <dbReference type="ARBA" id="ARBA00022777"/>
    </source>
</evidence>
<feature type="domain" description="Protein kinase" evidence="17">
    <location>
        <begin position="782"/>
        <end position="1057"/>
    </location>
</feature>
<dbReference type="PANTHER" id="PTHR24416">
    <property type="entry name" value="TYROSINE-PROTEIN KINASE RECEPTOR"/>
    <property type="match status" value="1"/>
</dbReference>
<keyword evidence="14" id="KW-0393">Immunoglobulin domain</keyword>
<keyword evidence="8" id="KW-1133">Transmembrane helix</keyword>
<dbReference type="Proteomes" id="UP000230066">
    <property type="component" value="Unassembled WGS sequence"/>
</dbReference>
<dbReference type="PANTHER" id="PTHR24416:SF611">
    <property type="entry name" value="TYROSINE-PROTEIN KINASE TRANSMEMBRANE RECEPTOR ROR"/>
    <property type="match status" value="1"/>
</dbReference>
<dbReference type="InterPro" id="IPR001245">
    <property type="entry name" value="Ser-Thr/Tyr_kinase_cat_dom"/>
</dbReference>
<evidence type="ECO:0000256" key="13">
    <source>
        <dbReference type="ARBA" id="ARBA00023180"/>
    </source>
</evidence>
<dbReference type="InterPro" id="IPR008266">
    <property type="entry name" value="Tyr_kinase_AS"/>
</dbReference>
<feature type="compositionally biased region" description="Polar residues" evidence="16">
    <location>
        <begin position="437"/>
        <end position="446"/>
    </location>
</feature>
<dbReference type="SUPFAM" id="SSF48726">
    <property type="entry name" value="Immunoglobulin"/>
    <property type="match status" value="1"/>
</dbReference>
<keyword evidence="21" id="KW-1185">Reference proteome</keyword>
<dbReference type="InterPro" id="IPR020635">
    <property type="entry name" value="Tyr_kinase_cat_dom"/>
</dbReference>
<dbReference type="Pfam" id="PF07714">
    <property type="entry name" value="PK_Tyr_Ser-Thr"/>
    <property type="match status" value="1"/>
</dbReference>
<keyword evidence="11" id="KW-1015">Disulfide bond</keyword>
<dbReference type="GO" id="GO:0005886">
    <property type="term" value="C:plasma membrane"/>
    <property type="evidence" value="ECO:0007669"/>
    <property type="project" value="TreeGrafter"/>
</dbReference>
<dbReference type="GO" id="GO:0048468">
    <property type="term" value="P:cell development"/>
    <property type="evidence" value="ECO:0007669"/>
    <property type="project" value="UniProtKB-ARBA"/>
</dbReference>
<evidence type="ECO:0000259" key="17">
    <source>
        <dbReference type="PROSITE" id="PS50011"/>
    </source>
</evidence>
<evidence type="ECO:0000256" key="7">
    <source>
        <dbReference type="ARBA" id="ARBA00022840"/>
    </source>
</evidence>
<keyword evidence="5" id="KW-0547">Nucleotide-binding</keyword>
<dbReference type="FunFam" id="2.60.40.10:FF:000032">
    <property type="entry name" value="palladin isoform X1"/>
    <property type="match status" value="1"/>
</dbReference>
<feature type="compositionally biased region" description="Gly residues" evidence="16">
    <location>
        <begin position="527"/>
        <end position="552"/>
    </location>
</feature>
<evidence type="ECO:0000256" key="10">
    <source>
        <dbReference type="ARBA" id="ARBA00023137"/>
    </source>
</evidence>
<gene>
    <name evidence="20" type="ORF">D915_001171</name>
</gene>
<dbReference type="Gene3D" id="3.30.200.20">
    <property type="entry name" value="Phosphorylase Kinase, domain 1"/>
    <property type="match status" value="1"/>
</dbReference>
<feature type="region of interest" description="Disordered" evidence="16">
    <location>
        <begin position="602"/>
        <end position="704"/>
    </location>
</feature>
<evidence type="ECO:0000256" key="4">
    <source>
        <dbReference type="ARBA" id="ARBA00022692"/>
    </source>
</evidence>
<dbReference type="SMART" id="SM00219">
    <property type="entry name" value="TyrKc"/>
    <property type="match status" value="1"/>
</dbReference>
<evidence type="ECO:0000256" key="11">
    <source>
        <dbReference type="ARBA" id="ARBA00023157"/>
    </source>
</evidence>
<dbReference type="Gene3D" id="1.10.510.10">
    <property type="entry name" value="Transferase(Phosphotransferase) domain 1"/>
    <property type="match status" value="1"/>
</dbReference>
<feature type="compositionally biased region" description="Basic and acidic residues" evidence="16">
    <location>
        <begin position="70"/>
        <end position="82"/>
    </location>
</feature>
<dbReference type="GO" id="GO:0050793">
    <property type="term" value="P:regulation of developmental process"/>
    <property type="evidence" value="ECO:0007669"/>
    <property type="project" value="UniProtKB-ARBA"/>
</dbReference>
<feature type="region of interest" description="Disordered" evidence="16">
    <location>
        <begin position="1078"/>
        <end position="1097"/>
    </location>
</feature>
<keyword evidence="3" id="KW-0808">Transferase</keyword>
<dbReference type="GO" id="GO:0004714">
    <property type="term" value="F:transmembrane receptor protein tyrosine kinase activity"/>
    <property type="evidence" value="ECO:0007669"/>
    <property type="project" value="TreeGrafter"/>
</dbReference>
<dbReference type="InterPro" id="IPR050122">
    <property type="entry name" value="RTK"/>
</dbReference>
<keyword evidence="10 20" id="KW-0829">Tyrosine-protein kinase</keyword>
<evidence type="ECO:0000256" key="15">
    <source>
        <dbReference type="PROSITE-ProRule" id="PRU00090"/>
    </source>
</evidence>
<dbReference type="EMBL" id="JXXN02000253">
    <property type="protein sequence ID" value="THD28036.1"/>
    <property type="molecule type" value="Genomic_DNA"/>
</dbReference>
<dbReference type="PROSITE" id="PS50038">
    <property type="entry name" value="FZ"/>
    <property type="match status" value="1"/>
</dbReference>
<dbReference type="Gene3D" id="1.10.2000.10">
    <property type="entry name" value="Frizzled cysteine-rich domain"/>
    <property type="match status" value="1"/>
</dbReference>
<dbReference type="InterPro" id="IPR036179">
    <property type="entry name" value="Ig-like_dom_sf"/>
</dbReference>
<dbReference type="InterPro" id="IPR020067">
    <property type="entry name" value="Frizzled_dom"/>
</dbReference>
<comment type="caution">
    <text evidence="15">Lacks conserved residue(s) required for the propagation of feature annotation.</text>
</comment>
<evidence type="ECO:0000256" key="3">
    <source>
        <dbReference type="ARBA" id="ARBA00022679"/>
    </source>
</evidence>
<feature type="compositionally biased region" description="Low complexity" evidence="16">
    <location>
        <begin position="686"/>
        <end position="704"/>
    </location>
</feature>
<feature type="domain" description="Ig-like" evidence="19">
    <location>
        <begin position="144"/>
        <end position="215"/>
    </location>
</feature>
<keyword evidence="6 20" id="KW-0418">Kinase</keyword>
<evidence type="ECO:0000256" key="5">
    <source>
        <dbReference type="ARBA" id="ARBA00022741"/>
    </source>
</evidence>
<dbReference type="CDD" id="cd07459">
    <property type="entry name" value="CRD_TK_ROR_like"/>
    <property type="match status" value="1"/>
</dbReference>
<dbReference type="GO" id="GO:0030182">
    <property type="term" value="P:neuron differentiation"/>
    <property type="evidence" value="ECO:0007669"/>
    <property type="project" value="UniProtKB-ARBA"/>
</dbReference>
<accession>A0A4E0RIW1</accession>
<comment type="caution">
    <text evidence="20">The sequence shown here is derived from an EMBL/GenBank/DDBJ whole genome shotgun (WGS) entry which is preliminary data.</text>
</comment>
<dbReference type="SMART" id="SM00408">
    <property type="entry name" value="IGc2"/>
    <property type="match status" value="1"/>
</dbReference>
<keyword evidence="13" id="KW-0325">Glycoprotein</keyword>
<dbReference type="InterPro" id="IPR041775">
    <property type="entry name" value="Ror-like_CRD"/>
</dbReference>
<dbReference type="SUPFAM" id="SSF56112">
    <property type="entry name" value="Protein kinase-like (PK-like)"/>
    <property type="match status" value="1"/>
</dbReference>
<dbReference type="GO" id="GO:0043235">
    <property type="term" value="C:receptor complex"/>
    <property type="evidence" value="ECO:0007669"/>
    <property type="project" value="TreeGrafter"/>
</dbReference>
<evidence type="ECO:0000256" key="2">
    <source>
        <dbReference type="ARBA" id="ARBA00004308"/>
    </source>
</evidence>
<feature type="region of interest" description="Disordered" evidence="16">
    <location>
        <begin position="53"/>
        <end position="83"/>
    </location>
</feature>
<feature type="domain" description="FZ" evidence="18">
    <location>
        <begin position="247"/>
        <end position="397"/>
    </location>
</feature>
<sequence>MTPEKLCRLIWLHPLQPNRLRWMVPKSRYYRFTDGLLLIVLFTFLPTMTKAEDQGRESIHNSSQQSPDKMISKEPSEMHPVAEDPGMSVVLSASALSTTGLSPSGSNIKETEDINSVLSGKLENRRKTYINLEQYMRNLTRQPGARAMFYCDILGQPIPQFQWLKDGKLLTEQPNRIRIETGLWGSSLRVEKIDQSDEGMYVCVARNPSGNVNATAYLWVVEKSKTGTSSKTQVEDENMFNPRNSPEMDGFCQEFHSNVCGKYLFGHRVFVTREFQQALIESQISKFLKLTATQPLHRIREDCLRNMMEAMCYYNFPVCLPVATTGVSTDNTAANPEVEYRAHYLCRQDCYMIKQNECSATYKYLERTMLQELPSMIMNCARLPLYTAEHPTACRRIGQPLPVLVHDTVPAAGGPEELMPVSDRVYWKNLVNEKADTSSSHMNPNENGALKQKSGTSHQADITGSMTNGPDLVPLFVSVGVMFIVGFMLLAVCFLCRRNWDRSPRLQTDGSSLLSRARGSGSRFGRFNGGGPCSGSRNGNGSGSVGVRGQGVGAAIDNGTNKKRRVPGMGSGVKGTKNGRLLSNVDDGYMIAYTPGSNNIFGQSDSSNNLNGASTNNGPHSLSSGHNSQVADPNSLHLKTGSMPTYHQYQPTNYGSGSVGTGPSAAGVLLPLPPPNAPAPPPPNPLSMGPLSPGTGTTTLPHTSVGTNAVHMVTAHGNNSAEFHIDMGIPYEANVVSADSPTAYTTLRNSSPNGYLMNGSQVPFSVNDDLPTRATEYPISQLRFGKQFGQGVFGPVYKAELLPNTTYENGHPISVIVKTLSAGSPASLQADFRRESDLIAELDHPNLLSLLGVSLQHPPWCMIFEVRQYVDLCELLASRRTTNSPDSNLSPLLETEKLHVVAQVAAGMDYLSSHRFVHRDLAARNVLILNDQLFCKITDLGLARDCYANDYYRLHPHSLMLPIRWMPLDSIIYGKFTVESDIWAYGVLMWEVWSGGMRPYANYSDSDVLDLIRARKLLSKPTNCSTKVYAFMNGCWHDESERRPTFQDCLHQISQWQCELALTGGHTNCEALTYSSPSDSTVSHSGRAGEGPPVMGLSSENNMKNADRHLISNGYSPVDCTEANTGNSEQFSHHTSAWCDQYSVDADCHAVNYSAGVDDTFPPGLTHMSPDGSSANGKLQSLSHLPAFNGMCPVTRYDNQTTNSALGMRLLPNTTTMCIPATDPVI</sequence>
<evidence type="ECO:0000256" key="16">
    <source>
        <dbReference type="SAM" id="MobiDB-lite"/>
    </source>
</evidence>
<protein>
    <submittedName>
        <fullName evidence="20">Receptor protein-tyrosine kinase</fullName>
    </submittedName>
</protein>
<keyword evidence="9" id="KW-0472">Membrane</keyword>
<evidence type="ECO:0000313" key="21">
    <source>
        <dbReference type="Proteomes" id="UP000230066"/>
    </source>
</evidence>